<sequence>MSSCARYATEKCRARSAAMSDQNENGTSEQPPVIDTATPASEQQPVGESASPFDGASLDELFDAIDAVPQEASQDAEPAAPAEAEPEAAPAAAAEAEAEPEQAPTADPEKNFRRRLSLNGVDPDAAQQTAAAVELIRQGKATDIFEAVALLKGNTADPSNAAPVEDQQPTPQLEATPSKVSEIQSRIEDLREQRDQADDDFDRAQVRKLTREIESLGLDLVRAEYAEKEAAVTAKDQAAAASVYSQRFEAAVEEVEAAYPEQTADDNSAFNRILDDRVTAARSKGDPRLKDPNYIKAMADEVASDLGITKGAPAKPPATPAPAKPSRPVGSNLAPGHQTTVRPTKEQITKGIDDLNADELQRLADML</sequence>
<name>A0ABT3FQB5_9BACT</name>
<evidence type="ECO:0000313" key="2">
    <source>
        <dbReference type="EMBL" id="MCW1885509.1"/>
    </source>
</evidence>
<feature type="region of interest" description="Disordered" evidence="1">
    <location>
        <begin position="155"/>
        <end position="181"/>
    </location>
</feature>
<gene>
    <name evidence="2" type="ORF">OKA04_12285</name>
</gene>
<comment type="caution">
    <text evidence="2">The sequence shown here is derived from an EMBL/GenBank/DDBJ whole genome shotgun (WGS) entry which is preliminary data.</text>
</comment>
<evidence type="ECO:0000256" key="1">
    <source>
        <dbReference type="SAM" id="MobiDB-lite"/>
    </source>
</evidence>
<feature type="compositionally biased region" description="Pro residues" evidence="1">
    <location>
        <begin position="314"/>
        <end position="325"/>
    </location>
</feature>
<dbReference type="Proteomes" id="UP001207930">
    <property type="component" value="Unassembled WGS sequence"/>
</dbReference>
<evidence type="ECO:0000313" key="3">
    <source>
        <dbReference type="Proteomes" id="UP001207930"/>
    </source>
</evidence>
<feature type="compositionally biased region" description="Low complexity" evidence="1">
    <location>
        <begin position="69"/>
        <end position="106"/>
    </location>
</feature>
<feature type="region of interest" description="Disordered" evidence="1">
    <location>
        <begin position="307"/>
        <end position="350"/>
    </location>
</feature>
<feature type="compositionally biased region" description="Polar residues" evidence="1">
    <location>
        <begin position="19"/>
        <end position="30"/>
    </location>
</feature>
<accession>A0ABT3FQB5</accession>
<feature type="compositionally biased region" description="Polar residues" evidence="1">
    <location>
        <begin position="167"/>
        <end position="181"/>
    </location>
</feature>
<proteinExistence type="predicted"/>
<dbReference type="EMBL" id="JAPDDS010000006">
    <property type="protein sequence ID" value="MCW1885509.1"/>
    <property type="molecule type" value="Genomic_DNA"/>
</dbReference>
<dbReference type="RefSeq" id="WP_264501466.1">
    <property type="nucleotide sequence ID" value="NZ_JAPDDS010000006.1"/>
</dbReference>
<protein>
    <submittedName>
        <fullName evidence="2">Uncharacterized protein</fullName>
    </submittedName>
</protein>
<reference evidence="2 3" key="1">
    <citation type="submission" date="2022-10" db="EMBL/GenBank/DDBJ databases">
        <title>Luteolibacter flavescens strain MCCC 1K03193, whole genome shotgun sequencing project.</title>
        <authorList>
            <person name="Zhao G."/>
            <person name="Shen L."/>
        </authorList>
    </citation>
    <scope>NUCLEOTIDE SEQUENCE [LARGE SCALE GENOMIC DNA]</scope>
    <source>
        <strain evidence="2 3">MCCC 1K03193</strain>
    </source>
</reference>
<keyword evidence="3" id="KW-1185">Reference proteome</keyword>
<feature type="region of interest" description="Disordered" evidence="1">
    <location>
        <begin position="1"/>
        <end position="116"/>
    </location>
</feature>
<organism evidence="2 3">
    <name type="scientific">Luteolibacter flavescens</name>
    <dbReference type="NCBI Taxonomy" id="1859460"/>
    <lineage>
        <taxon>Bacteria</taxon>
        <taxon>Pseudomonadati</taxon>
        <taxon>Verrucomicrobiota</taxon>
        <taxon>Verrucomicrobiia</taxon>
        <taxon>Verrucomicrobiales</taxon>
        <taxon>Verrucomicrobiaceae</taxon>
        <taxon>Luteolibacter</taxon>
    </lineage>
</organism>